<evidence type="ECO:0000313" key="2">
    <source>
        <dbReference type="Proteomes" id="UP000095287"/>
    </source>
</evidence>
<evidence type="ECO:0000313" key="3">
    <source>
        <dbReference type="WBParaSite" id="L893_g21252.t1"/>
    </source>
</evidence>
<dbReference type="WBParaSite" id="L893_g21252.t1">
    <property type="protein sequence ID" value="L893_g21252.t1"/>
    <property type="gene ID" value="L893_g21252"/>
</dbReference>
<dbReference type="Proteomes" id="UP000095287">
    <property type="component" value="Unplaced"/>
</dbReference>
<feature type="region of interest" description="Disordered" evidence="1">
    <location>
        <begin position="16"/>
        <end position="36"/>
    </location>
</feature>
<accession>A0A1I7YZH2</accession>
<keyword evidence="2" id="KW-1185">Reference proteome</keyword>
<sequence length="97" mass="10636">MVHFYGLTDLKTCRDSKRKKAEKPFNLAPRDPQATVPRTDDRWQFVAEAHFSSLLIGRHHREALAVGYRSSASAATATATVPSGRPRSVGDDEPAAS</sequence>
<evidence type="ECO:0000256" key="1">
    <source>
        <dbReference type="SAM" id="MobiDB-lite"/>
    </source>
</evidence>
<organism evidence="2 3">
    <name type="scientific">Steinernema glaseri</name>
    <dbReference type="NCBI Taxonomy" id="37863"/>
    <lineage>
        <taxon>Eukaryota</taxon>
        <taxon>Metazoa</taxon>
        <taxon>Ecdysozoa</taxon>
        <taxon>Nematoda</taxon>
        <taxon>Chromadorea</taxon>
        <taxon>Rhabditida</taxon>
        <taxon>Tylenchina</taxon>
        <taxon>Panagrolaimomorpha</taxon>
        <taxon>Strongyloidoidea</taxon>
        <taxon>Steinernematidae</taxon>
        <taxon>Steinernema</taxon>
    </lineage>
</organism>
<feature type="region of interest" description="Disordered" evidence="1">
    <location>
        <begin position="71"/>
        <end position="97"/>
    </location>
</feature>
<reference evidence="3" key="1">
    <citation type="submission" date="2016-11" db="UniProtKB">
        <authorList>
            <consortium name="WormBaseParasite"/>
        </authorList>
    </citation>
    <scope>IDENTIFICATION</scope>
</reference>
<dbReference type="AlphaFoldDB" id="A0A1I7YZH2"/>
<name>A0A1I7YZH2_9BILA</name>
<feature type="compositionally biased region" description="Low complexity" evidence="1">
    <location>
        <begin position="71"/>
        <end position="80"/>
    </location>
</feature>
<proteinExistence type="predicted"/>
<protein>
    <submittedName>
        <fullName evidence="3">Transposase</fullName>
    </submittedName>
</protein>